<dbReference type="AlphaFoldDB" id="A0A1I1Z6H1"/>
<proteinExistence type="inferred from homology"/>
<comment type="similarity">
    <text evidence="1 2">Belongs to the universal stress protein A family.</text>
</comment>
<evidence type="ECO:0000313" key="5">
    <source>
        <dbReference type="Proteomes" id="UP000199400"/>
    </source>
</evidence>
<dbReference type="PIRSF" id="PIRSF006276">
    <property type="entry name" value="UspA"/>
    <property type="match status" value="1"/>
</dbReference>
<sequence>MYTRILAALDGSPRTDLVLRQAAELAASHGAALDLCRAVNVPLGMPVEAWSLSGEELGSRLVELAHHDLRSLRGSLTVAFPGEIHVRLGRPAQVICDIADAIGADLIVLGSHGFDTLDRLLGTTAARVVNHAPCSVLVVRPPRDAAA</sequence>
<evidence type="ECO:0000256" key="2">
    <source>
        <dbReference type="PIRNR" id="PIRNR006276"/>
    </source>
</evidence>
<dbReference type="PANTHER" id="PTHR46268:SF6">
    <property type="entry name" value="UNIVERSAL STRESS PROTEIN UP12"/>
    <property type="match status" value="1"/>
</dbReference>
<dbReference type="Gene3D" id="3.40.50.620">
    <property type="entry name" value="HUPs"/>
    <property type="match status" value="1"/>
</dbReference>
<dbReference type="Proteomes" id="UP000199400">
    <property type="component" value="Unassembled WGS sequence"/>
</dbReference>
<name>A0A1I1Z6H1_9BACT</name>
<dbReference type="PANTHER" id="PTHR46268">
    <property type="entry name" value="STRESS RESPONSE PROTEIN NHAX"/>
    <property type="match status" value="1"/>
</dbReference>
<reference evidence="5" key="1">
    <citation type="submission" date="2016-10" db="EMBL/GenBank/DDBJ databases">
        <authorList>
            <person name="Varghese N."/>
            <person name="Submissions S."/>
        </authorList>
    </citation>
    <scope>NUCLEOTIDE SEQUENCE [LARGE SCALE GENOMIC DNA]</scope>
    <source>
        <strain evidence="5">ATCC 25963</strain>
    </source>
</reference>
<organism evidence="4 5">
    <name type="scientific">Nannocystis exedens</name>
    <dbReference type="NCBI Taxonomy" id="54"/>
    <lineage>
        <taxon>Bacteria</taxon>
        <taxon>Pseudomonadati</taxon>
        <taxon>Myxococcota</taxon>
        <taxon>Polyangia</taxon>
        <taxon>Nannocystales</taxon>
        <taxon>Nannocystaceae</taxon>
        <taxon>Nannocystis</taxon>
    </lineage>
</organism>
<dbReference type="Pfam" id="PF00582">
    <property type="entry name" value="Usp"/>
    <property type="match status" value="1"/>
</dbReference>
<dbReference type="RefSeq" id="WP_096332797.1">
    <property type="nucleotide sequence ID" value="NZ_FOMX01000011.1"/>
</dbReference>
<gene>
    <name evidence="4" type="ORF">SAMN02745121_03661</name>
</gene>
<keyword evidence="2" id="KW-0963">Cytoplasm</keyword>
<comment type="subcellular location">
    <subcellularLocation>
        <location evidence="2">Cytoplasm</location>
    </subcellularLocation>
</comment>
<dbReference type="CDD" id="cd00293">
    <property type="entry name" value="USP-like"/>
    <property type="match status" value="1"/>
</dbReference>
<evidence type="ECO:0000313" key="4">
    <source>
        <dbReference type="EMBL" id="SFE27386.1"/>
    </source>
</evidence>
<protein>
    <recommendedName>
        <fullName evidence="2">Universal stress protein</fullName>
    </recommendedName>
</protein>
<dbReference type="InterPro" id="IPR006016">
    <property type="entry name" value="UspA"/>
</dbReference>
<dbReference type="OrthoDB" id="9788959at2"/>
<dbReference type="EMBL" id="FOMX01000011">
    <property type="protein sequence ID" value="SFE27386.1"/>
    <property type="molecule type" value="Genomic_DNA"/>
</dbReference>
<accession>A0A1I1Z6H1</accession>
<evidence type="ECO:0000256" key="1">
    <source>
        <dbReference type="ARBA" id="ARBA00008791"/>
    </source>
</evidence>
<dbReference type="STRING" id="54.SAMN02745121_03661"/>
<dbReference type="InterPro" id="IPR006015">
    <property type="entry name" value="Universal_stress_UspA"/>
</dbReference>
<dbReference type="SUPFAM" id="SSF52402">
    <property type="entry name" value="Adenine nucleotide alpha hydrolases-like"/>
    <property type="match status" value="1"/>
</dbReference>
<keyword evidence="5" id="KW-1185">Reference proteome</keyword>
<dbReference type="InterPro" id="IPR014729">
    <property type="entry name" value="Rossmann-like_a/b/a_fold"/>
</dbReference>
<dbReference type="PRINTS" id="PR01438">
    <property type="entry name" value="UNVRSLSTRESS"/>
</dbReference>
<feature type="domain" description="UspA" evidence="3">
    <location>
        <begin position="1"/>
        <end position="140"/>
    </location>
</feature>
<dbReference type="GO" id="GO:0005737">
    <property type="term" value="C:cytoplasm"/>
    <property type="evidence" value="ECO:0007669"/>
    <property type="project" value="UniProtKB-SubCell"/>
</dbReference>
<evidence type="ECO:0000259" key="3">
    <source>
        <dbReference type="Pfam" id="PF00582"/>
    </source>
</evidence>